<dbReference type="EMBL" id="BGZK01000315">
    <property type="protein sequence ID" value="GBP36187.1"/>
    <property type="molecule type" value="Genomic_DNA"/>
</dbReference>
<dbReference type="Proteomes" id="UP000299102">
    <property type="component" value="Unassembled WGS sequence"/>
</dbReference>
<name>A0A4C1VD36_EUMVA</name>
<evidence type="ECO:0000313" key="2">
    <source>
        <dbReference type="Proteomes" id="UP000299102"/>
    </source>
</evidence>
<evidence type="ECO:0000313" key="1">
    <source>
        <dbReference type="EMBL" id="GBP36187.1"/>
    </source>
</evidence>
<dbReference type="AlphaFoldDB" id="A0A4C1VD36"/>
<sequence length="170" mass="18830">MSDHAHERSVICGGGRGCVDEFFRNSERLRPKKNNRAKVEVGQTYSFGDLVTSQSVSQSVRFRIKIGIQEEAVIVSPCPSARPSVRPDSRTSILESCTFEKMQTIASTRVSGVLRLPNHTSLDGQSCSKWYVKGFGTFDIPSTGSHRQSLIDTYDGYHKITITKSLPESS</sequence>
<proteinExistence type="predicted"/>
<organism evidence="1 2">
    <name type="scientific">Eumeta variegata</name>
    <name type="common">Bagworm moth</name>
    <name type="synonym">Eumeta japonica</name>
    <dbReference type="NCBI Taxonomy" id="151549"/>
    <lineage>
        <taxon>Eukaryota</taxon>
        <taxon>Metazoa</taxon>
        <taxon>Ecdysozoa</taxon>
        <taxon>Arthropoda</taxon>
        <taxon>Hexapoda</taxon>
        <taxon>Insecta</taxon>
        <taxon>Pterygota</taxon>
        <taxon>Neoptera</taxon>
        <taxon>Endopterygota</taxon>
        <taxon>Lepidoptera</taxon>
        <taxon>Glossata</taxon>
        <taxon>Ditrysia</taxon>
        <taxon>Tineoidea</taxon>
        <taxon>Psychidae</taxon>
        <taxon>Oiketicinae</taxon>
        <taxon>Eumeta</taxon>
    </lineage>
</organism>
<comment type="caution">
    <text evidence="1">The sequence shown here is derived from an EMBL/GenBank/DDBJ whole genome shotgun (WGS) entry which is preliminary data.</text>
</comment>
<keyword evidence="2" id="KW-1185">Reference proteome</keyword>
<accession>A0A4C1VD36</accession>
<protein>
    <submittedName>
        <fullName evidence="1">Uncharacterized protein</fullName>
    </submittedName>
</protein>
<reference evidence="1 2" key="1">
    <citation type="journal article" date="2019" name="Commun. Biol.">
        <title>The bagworm genome reveals a unique fibroin gene that provides high tensile strength.</title>
        <authorList>
            <person name="Kono N."/>
            <person name="Nakamura H."/>
            <person name="Ohtoshi R."/>
            <person name="Tomita M."/>
            <person name="Numata K."/>
            <person name="Arakawa K."/>
        </authorList>
    </citation>
    <scope>NUCLEOTIDE SEQUENCE [LARGE SCALE GENOMIC DNA]</scope>
</reference>
<gene>
    <name evidence="1" type="ORF">EVAR_4331_1</name>
</gene>